<gene>
    <name evidence="2" type="ORF">PLEPLA_LOCUS43580</name>
</gene>
<accession>A0A9N7VU63</accession>
<reference evidence="2" key="1">
    <citation type="submission" date="2020-03" db="EMBL/GenBank/DDBJ databases">
        <authorList>
            <person name="Weist P."/>
        </authorList>
    </citation>
    <scope>NUCLEOTIDE SEQUENCE</scope>
</reference>
<dbReference type="Proteomes" id="UP001153269">
    <property type="component" value="Unassembled WGS sequence"/>
</dbReference>
<proteinExistence type="predicted"/>
<evidence type="ECO:0000313" key="2">
    <source>
        <dbReference type="EMBL" id="CAB1455799.1"/>
    </source>
</evidence>
<keyword evidence="3" id="KW-1185">Reference proteome</keyword>
<evidence type="ECO:0000256" key="1">
    <source>
        <dbReference type="SAM" id="MobiDB-lite"/>
    </source>
</evidence>
<evidence type="ECO:0000313" key="3">
    <source>
        <dbReference type="Proteomes" id="UP001153269"/>
    </source>
</evidence>
<comment type="caution">
    <text evidence="2">The sequence shown here is derived from an EMBL/GenBank/DDBJ whole genome shotgun (WGS) entry which is preliminary data.</text>
</comment>
<dbReference type="AlphaFoldDB" id="A0A9N7VU63"/>
<sequence length="103" mass="11095">MNKDPNVFPLPCVQDTGEREAAEATTPPPLLQISSEGGLLRLAGAKNGVLPTERTLLKGYLLLALPFIISQEQAEPPHWPDLPATARQPSGVLMASPVPFRML</sequence>
<protein>
    <submittedName>
        <fullName evidence="2">Uncharacterized protein</fullName>
    </submittedName>
</protein>
<name>A0A9N7VU63_PLEPL</name>
<dbReference type="EMBL" id="CADEAL010004270">
    <property type="protein sequence ID" value="CAB1455799.1"/>
    <property type="molecule type" value="Genomic_DNA"/>
</dbReference>
<feature type="region of interest" description="Disordered" evidence="1">
    <location>
        <begin position="1"/>
        <end position="30"/>
    </location>
</feature>
<organism evidence="2 3">
    <name type="scientific">Pleuronectes platessa</name>
    <name type="common">European plaice</name>
    <dbReference type="NCBI Taxonomy" id="8262"/>
    <lineage>
        <taxon>Eukaryota</taxon>
        <taxon>Metazoa</taxon>
        <taxon>Chordata</taxon>
        <taxon>Craniata</taxon>
        <taxon>Vertebrata</taxon>
        <taxon>Euteleostomi</taxon>
        <taxon>Actinopterygii</taxon>
        <taxon>Neopterygii</taxon>
        <taxon>Teleostei</taxon>
        <taxon>Neoteleostei</taxon>
        <taxon>Acanthomorphata</taxon>
        <taxon>Carangaria</taxon>
        <taxon>Pleuronectiformes</taxon>
        <taxon>Pleuronectoidei</taxon>
        <taxon>Pleuronectidae</taxon>
        <taxon>Pleuronectes</taxon>
    </lineage>
</organism>